<dbReference type="PATRIC" id="fig|745411.4.peg.2413"/>
<dbReference type="Gene3D" id="3.30.70.2660">
    <property type="match status" value="1"/>
</dbReference>
<evidence type="ECO:0000313" key="3">
    <source>
        <dbReference type="Proteomes" id="UP000006755"/>
    </source>
</evidence>
<dbReference type="EMBL" id="AMRI01000016">
    <property type="protein sequence ID" value="EKE71708.1"/>
    <property type="molecule type" value="Genomic_DNA"/>
</dbReference>
<dbReference type="GO" id="GO:0051607">
    <property type="term" value="P:defense response to virus"/>
    <property type="evidence" value="ECO:0007669"/>
    <property type="project" value="UniProtKB-KW"/>
</dbReference>
<dbReference type="NCBIfam" id="TIGR02593">
    <property type="entry name" value="CRISPR_cas5"/>
    <property type="match status" value="1"/>
</dbReference>
<proteinExistence type="predicted"/>
<dbReference type="STRING" id="745411.B3C1_12254"/>
<dbReference type="InterPro" id="IPR021124">
    <property type="entry name" value="CRISPR-assoc_prot_Cas5"/>
</dbReference>
<protein>
    <submittedName>
        <fullName evidence="2">CRISPR-associated Cas5 family protein</fullName>
    </submittedName>
</protein>
<dbReference type="AlphaFoldDB" id="K2J903"/>
<dbReference type="GO" id="GO:0003723">
    <property type="term" value="F:RNA binding"/>
    <property type="evidence" value="ECO:0007669"/>
    <property type="project" value="InterPro"/>
</dbReference>
<dbReference type="CDD" id="cd09645">
    <property type="entry name" value="Cas5_I-E"/>
    <property type="match status" value="1"/>
</dbReference>
<evidence type="ECO:0000256" key="1">
    <source>
        <dbReference type="ARBA" id="ARBA00023118"/>
    </source>
</evidence>
<sequence>MDYLVFRLYGPMASWGDIAIGESRHSHPGPTKAAVMGLVAAALGIKREQEAQHQALNRGYQMATAVQPGQLLRDYHTVQAPDSVGKFRYRTRRDELILGKERLGTVLSAREYRTDAEAWVALKPASDAPFSLDALANALNNPVFVPYLGRKACPLAAPMEPQCVAADNFSGAFAAFKPVVTAFAPADGLTEHYWEGELSDFCDDPAQHQQTLQIVVHDKLLSRQRWQFAPRHLYHLSTMEVG</sequence>
<accession>K2J903</accession>
<dbReference type="GO" id="GO:0043571">
    <property type="term" value="P:maintenance of CRISPR repeat elements"/>
    <property type="evidence" value="ECO:0007669"/>
    <property type="project" value="InterPro"/>
</dbReference>
<evidence type="ECO:0000313" key="2">
    <source>
        <dbReference type="EMBL" id="EKE71708.1"/>
    </source>
</evidence>
<dbReference type="InterPro" id="IPR010147">
    <property type="entry name" value="CRISPR-assoc_prot_CasD"/>
</dbReference>
<dbReference type="NCBIfam" id="TIGR01868">
    <property type="entry name" value="casD_Cas5e"/>
    <property type="match status" value="1"/>
</dbReference>
<keyword evidence="1" id="KW-0051">Antiviral defense</keyword>
<dbReference type="OrthoDB" id="5704083at2"/>
<keyword evidence="3" id="KW-1185">Reference proteome</keyword>
<gene>
    <name evidence="2" type="ORF">B3C1_12254</name>
</gene>
<name>K2J903_9GAMM</name>
<comment type="caution">
    <text evidence="2">The sequence shown here is derived from an EMBL/GenBank/DDBJ whole genome shotgun (WGS) entry which is preliminary data.</text>
</comment>
<dbReference type="InterPro" id="IPR013422">
    <property type="entry name" value="CRISPR-assoc_prot_Cas5_N"/>
</dbReference>
<dbReference type="RefSeq" id="WP_008485167.1">
    <property type="nucleotide sequence ID" value="NZ_AMRI01000016.1"/>
</dbReference>
<organism evidence="2 3">
    <name type="scientific">Gallaecimonas xiamenensis 3-C-1</name>
    <dbReference type="NCBI Taxonomy" id="745411"/>
    <lineage>
        <taxon>Bacteria</taxon>
        <taxon>Pseudomonadati</taxon>
        <taxon>Pseudomonadota</taxon>
        <taxon>Gammaproteobacteria</taxon>
        <taxon>Enterobacterales</taxon>
        <taxon>Gallaecimonadaceae</taxon>
        <taxon>Gallaecimonas</taxon>
    </lineage>
</organism>
<reference evidence="2 3" key="1">
    <citation type="journal article" date="2012" name="J. Bacteriol.">
        <title>Genome Sequence of Gallaecimonas xiamenensis Type Strain 3-C-1.</title>
        <authorList>
            <person name="Lai Q."/>
            <person name="Wang L."/>
            <person name="Wang W."/>
            <person name="Shao Z."/>
        </authorList>
    </citation>
    <scope>NUCLEOTIDE SEQUENCE [LARGE SCALE GENOMIC DNA]</scope>
    <source>
        <strain evidence="2 3">3-C-1</strain>
    </source>
</reference>
<dbReference type="Pfam" id="PF09704">
    <property type="entry name" value="Cas_Cas5d"/>
    <property type="match status" value="1"/>
</dbReference>
<dbReference type="Proteomes" id="UP000006755">
    <property type="component" value="Unassembled WGS sequence"/>
</dbReference>
<dbReference type="eggNOG" id="ENOG502Z8QG">
    <property type="taxonomic scope" value="Bacteria"/>
</dbReference>